<feature type="short sequence motif" description="DGA/G" evidence="4">
    <location>
        <begin position="184"/>
        <end position="186"/>
    </location>
</feature>
<protein>
    <submittedName>
        <fullName evidence="6">Putative esterase of the alpha-beta hydrolase superfamily</fullName>
    </submittedName>
</protein>
<dbReference type="EMBL" id="CP003532">
    <property type="protein sequence ID" value="AFK08018.1"/>
    <property type="molecule type" value="Genomic_DNA"/>
</dbReference>
<dbReference type="KEGG" id="mpg:Theba_2400"/>
<reference evidence="6 7" key="1">
    <citation type="journal article" date="2012" name="Genome Biol. Evol.">
        <title>Genome Sequence of the Mesophilic Thermotogales Bacterium Mesotoga prima MesG1.Ag.4.2 Reveals the Largest Thermotogales Genome To Date.</title>
        <authorList>
            <person name="Zhaxybayeva O."/>
            <person name="Swithers K.S."/>
            <person name="Foght J."/>
            <person name="Green A.G."/>
            <person name="Bruce D."/>
            <person name="Detter C."/>
            <person name="Han S."/>
            <person name="Teshima H."/>
            <person name="Han J."/>
            <person name="Woyke T."/>
            <person name="Pitluck S."/>
            <person name="Nolan M."/>
            <person name="Ivanova N."/>
            <person name="Pati A."/>
            <person name="Land M.L."/>
            <person name="Dlutek M."/>
            <person name="Doolittle W.F."/>
            <person name="Noll K.M."/>
            <person name="Nesbo C.L."/>
        </authorList>
    </citation>
    <scope>NUCLEOTIDE SEQUENCE [LARGE SCALE GENOMIC DNA]</scope>
    <source>
        <strain evidence="7">mesG1.Ag.4.2</strain>
    </source>
</reference>
<accession>I2F7W5</accession>
<dbReference type="SUPFAM" id="SSF52151">
    <property type="entry name" value="FabD/lysophospholipase-like"/>
    <property type="match status" value="1"/>
</dbReference>
<keyword evidence="1 4" id="KW-0378">Hydrolase</keyword>
<dbReference type="InterPro" id="IPR016035">
    <property type="entry name" value="Acyl_Trfase/lysoPLipase"/>
</dbReference>
<dbReference type="PANTHER" id="PTHR14226">
    <property type="entry name" value="NEUROPATHY TARGET ESTERASE/SWISS CHEESE D.MELANOGASTER"/>
    <property type="match status" value="1"/>
</dbReference>
<dbReference type="HOGENOM" id="CLU_034454_3_0_0"/>
<feature type="short sequence motif" description="GXGXXG" evidence="4">
    <location>
        <begin position="29"/>
        <end position="34"/>
    </location>
</feature>
<keyword evidence="7" id="KW-1185">Reference proteome</keyword>
<evidence type="ECO:0000259" key="5">
    <source>
        <dbReference type="PROSITE" id="PS51635"/>
    </source>
</evidence>
<dbReference type="CDD" id="cd07209">
    <property type="entry name" value="Pat_hypo_Ecoli_Z1214_like"/>
    <property type="match status" value="1"/>
</dbReference>
<feature type="active site" description="Nucleophile" evidence="4">
    <location>
        <position position="58"/>
    </location>
</feature>
<dbReference type="Gene3D" id="3.40.1090.10">
    <property type="entry name" value="Cytosolic phospholipase A2 catalytic domain"/>
    <property type="match status" value="2"/>
</dbReference>
<gene>
    <name evidence="6" type="ORF">Theba_2400</name>
</gene>
<dbReference type="GeneID" id="87108114"/>
<proteinExistence type="predicted"/>
<feature type="short sequence motif" description="GXSXG" evidence="4">
    <location>
        <begin position="56"/>
        <end position="60"/>
    </location>
</feature>
<dbReference type="Proteomes" id="UP000002881">
    <property type="component" value="Chromosome"/>
</dbReference>
<evidence type="ECO:0000256" key="3">
    <source>
        <dbReference type="ARBA" id="ARBA00023098"/>
    </source>
</evidence>
<dbReference type="PANTHER" id="PTHR14226:SF57">
    <property type="entry name" value="BLR7027 PROTEIN"/>
    <property type="match status" value="1"/>
</dbReference>
<dbReference type="InterPro" id="IPR002641">
    <property type="entry name" value="PNPLA_dom"/>
</dbReference>
<dbReference type="GO" id="GO:0016042">
    <property type="term" value="P:lipid catabolic process"/>
    <property type="evidence" value="ECO:0007669"/>
    <property type="project" value="UniProtKB-UniRule"/>
</dbReference>
<organism evidence="6 7">
    <name type="scientific">Mesotoga prima MesG1.Ag.4.2</name>
    <dbReference type="NCBI Taxonomy" id="660470"/>
    <lineage>
        <taxon>Bacteria</taxon>
        <taxon>Thermotogati</taxon>
        <taxon>Thermotogota</taxon>
        <taxon>Thermotogae</taxon>
        <taxon>Kosmotogales</taxon>
        <taxon>Kosmotogaceae</taxon>
        <taxon>Mesotoga</taxon>
    </lineage>
</organism>
<evidence type="ECO:0000256" key="4">
    <source>
        <dbReference type="PROSITE-ProRule" id="PRU01161"/>
    </source>
</evidence>
<dbReference type="InterPro" id="IPR050301">
    <property type="entry name" value="NTE"/>
</dbReference>
<name>I2F7W5_9BACT</name>
<keyword evidence="2 4" id="KW-0442">Lipid degradation</keyword>
<evidence type="ECO:0000256" key="2">
    <source>
        <dbReference type="ARBA" id="ARBA00022963"/>
    </source>
</evidence>
<dbReference type="GO" id="GO:0016787">
    <property type="term" value="F:hydrolase activity"/>
    <property type="evidence" value="ECO:0007669"/>
    <property type="project" value="UniProtKB-UniRule"/>
</dbReference>
<dbReference type="STRING" id="660470.Theba_2400"/>
<dbReference type="eggNOG" id="COG1752">
    <property type="taxonomic scope" value="Bacteria"/>
</dbReference>
<dbReference type="Pfam" id="PF01734">
    <property type="entry name" value="Patatin"/>
    <property type="match status" value="1"/>
</dbReference>
<dbReference type="PROSITE" id="PS51635">
    <property type="entry name" value="PNPLA"/>
    <property type="match status" value="1"/>
</dbReference>
<evidence type="ECO:0000313" key="7">
    <source>
        <dbReference type="Proteomes" id="UP000002881"/>
    </source>
</evidence>
<dbReference type="AlphaFoldDB" id="I2F7W5"/>
<feature type="domain" description="PNPLA" evidence="5">
    <location>
        <begin position="25"/>
        <end position="197"/>
    </location>
</feature>
<evidence type="ECO:0000313" key="6">
    <source>
        <dbReference type="EMBL" id="AFK08018.1"/>
    </source>
</evidence>
<feature type="active site" description="Proton acceptor" evidence="4">
    <location>
        <position position="184"/>
    </location>
</feature>
<sequence>MAKLNLSDLLIPMSKRVKFEEKIGLVLSGGGARGAYQIGVWKALKDCGIEIGGVYGTSVGAINSMAIAMDNFEDARQLWLKIDFDKVVKDGPDGNLIEKALAALKSRGFDPAPLRENFGRLLKEELVRKAKIDVGIVTYSLSNMQPKELFLDDIPEGKLEDYILASANHPVFKREEIGSEKFIDGGIYRNIPVNMALSRGFKEIIIVDLGPKRIRDVLTLTSLKRLEEVKYLVIKPREFYGDVLDFDPDIARNFMREGYLDCLDELGYLNGEEYFVFAKHDAIARALFSLPKKKKEEARAIFGVEPWQSESTQHFYYGQLMPVLQDHFGIFNPVETWVRLLEDLARYLELERLDLYSLYSFTKEILSSRNVGVEGRNYNDISCESILNFLEFLVKNSDLESLEDREFSVFREGFLSLTNLND</sequence>
<dbReference type="RefSeq" id="WP_014731760.1">
    <property type="nucleotide sequence ID" value="NC_017934.1"/>
</dbReference>
<keyword evidence="3 4" id="KW-0443">Lipid metabolism</keyword>
<evidence type="ECO:0000256" key="1">
    <source>
        <dbReference type="ARBA" id="ARBA00022801"/>
    </source>
</evidence>